<comment type="caution">
    <text evidence="2">The sequence shown here is derived from an EMBL/GenBank/DDBJ whole genome shotgun (WGS) entry which is preliminary data.</text>
</comment>
<accession>A0A4R0R6P8</accession>
<dbReference type="InterPro" id="IPR011333">
    <property type="entry name" value="SKP1/BTB/POZ_sf"/>
</dbReference>
<evidence type="ECO:0000259" key="1">
    <source>
        <dbReference type="PROSITE" id="PS50097"/>
    </source>
</evidence>
<organism evidence="2 3">
    <name type="scientific">Steccherinum ochraceum</name>
    <dbReference type="NCBI Taxonomy" id="92696"/>
    <lineage>
        <taxon>Eukaryota</taxon>
        <taxon>Fungi</taxon>
        <taxon>Dikarya</taxon>
        <taxon>Basidiomycota</taxon>
        <taxon>Agaricomycotina</taxon>
        <taxon>Agaricomycetes</taxon>
        <taxon>Polyporales</taxon>
        <taxon>Steccherinaceae</taxon>
        <taxon>Steccherinum</taxon>
    </lineage>
</organism>
<evidence type="ECO:0000313" key="3">
    <source>
        <dbReference type="Proteomes" id="UP000292702"/>
    </source>
</evidence>
<dbReference type="OrthoDB" id="3036049at2759"/>
<dbReference type="STRING" id="92696.A0A4R0R6P8"/>
<protein>
    <recommendedName>
        <fullName evidence="1">BTB domain-containing protein</fullName>
    </recommendedName>
</protein>
<dbReference type="Pfam" id="PF00651">
    <property type="entry name" value="BTB"/>
    <property type="match status" value="1"/>
</dbReference>
<sequence length="330" mass="37148">MALPRGKKRKTSKGAIFSEAEFQKSSMWFEDGNVVLVAENTGYKVFKGVLSLHSEVFQDLFTLPQPQDAEIFDDCYVVRMPDSQQELACLLSAIHDSSSKYLDRDVVLSFPEVSSMLRVGSKYQVKHLRAEAVRRLKCCFPDNLDDYVTPRTRYDLPDDVWFPGAPISLELGECIAVINLARAHDLDCLLPAAFYACAQMTDRDLVFGFPGADGTRSTLSKEDLVRCLEGRASLVSAWRRDVELFLFCLPPCDEDRDPSVRSVWKHCLDMSAPLLDSTFVDDVLRLKPSGYCNGCVQAARRSHNRLRQSVWDGLGEHFDLHPLGVDPNSE</sequence>
<reference evidence="2 3" key="1">
    <citation type="submission" date="2018-11" db="EMBL/GenBank/DDBJ databases">
        <title>Genome assembly of Steccherinum ochraceum LE-BIN_3174, the white-rot fungus of the Steccherinaceae family (The Residual Polyporoid clade, Polyporales, Basidiomycota).</title>
        <authorList>
            <person name="Fedorova T.V."/>
            <person name="Glazunova O.A."/>
            <person name="Landesman E.O."/>
            <person name="Moiseenko K.V."/>
            <person name="Psurtseva N.V."/>
            <person name="Savinova O.S."/>
            <person name="Shakhova N.V."/>
            <person name="Tyazhelova T.V."/>
            <person name="Vasina D.V."/>
        </authorList>
    </citation>
    <scope>NUCLEOTIDE SEQUENCE [LARGE SCALE GENOMIC DNA]</scope>
    <source>
        <strain evidence="2 3">LE-BIN_3174</strain>
    </source>
</reference>
<dbReference type="EMBL" id="RWJN01000566">
    <property type="protein sequence ID" value="TCD60635.1"/>
    <property type="molecule type" value="Genomic_DNA"/>
</dbReference>
<dbReference type="AlphaFoldDB" id="A0A4R0R6P8"/>
<dbReference type="Proteomes" id="UP000292702">
    <property type="component" value="Unassembled WGS sequence"/>
</dbReference>
<proteinExistence type="predicted"/>
<gene>
    <name evidence="2" type="ORF">EIP91_009752</name>
</gene>
<dbReference type="InterPro" id="IPR000210">
    <property type="entry name" value="BTB/POZ_dom"/>
</dbReference>
<dbReference type="PROSITE" id="PS50097">
    <property type="entry name" value="BTB"/>
    <property type="match status" value="1"/>
</dbReference>
<dbReference type="Gene3D" id="3.30.710.10">
    <property type="entry name" value="Potassium Channel Kv1.1, Chain A"/>
    <property type="match status" value="1"/>
</dbReference>
<name>A0A4R0R6P8_9APHY</name>
<evidence type="ECO:0000313" key="2">
    <source>
        <dbReference type="EMBL" id="TCD60635.1"/>
    </source>
</evidence>
<keyword evidence="3" id="KW-1185">Reference proteome</keyword>
<feature type="domain" description="BTB" evidence="1">
    <location>
        <begin position="32"/>
        <end position="103"/>
    </location>
</feature>